<dbReference type="SUPFAM" id="SSF51126">
    <property type="entry name" value="Pectin lyase-like"/>
    <property type="match status" value="1"/>
</dbReference>
<organism evidence="1 2">
    <name type="scientific">Hallerella porci</name>
    <dbReference type="NCBI Taxonomy" id="1945871"/>
    <lineage>
        <taxon>Bacteria</taxon>
        <taxon>Pseudomonadati</taxon>
        <taxon>Fibrobacterota</taxon>
        <taxon>Fibrobacteria</taxon>
        <taxon>Fibrobacterales</taxon>
        <taxon>Fibrobacteraceae</taxon>
        <taxon>Hallerella</taxon>
    </lineage>
</organism>
<evidence type="ECO:0000313" key="1">
    <source>
        <dbReference type="EMBL" id="PWL03652.1"/>
    </source>
</evidence>
<dbReference type="InterPro" id="IPR012334">
    <property type="entry name" value="Pectin_lyas_fold"/>
</dbReference>
<evidence type="ECO:0000313" key="2">
    <source>
        <dbReference type="Proteomes" id="UP000245523"/>
    </source>
</evidence>
<comment type="caution">
    <text evidence="1">The sequence shown here is derived from an EMBL/GenBank/DDBJ whole genome shotgun (WGS) entry which is preliminary data.</text>
</comment>
<reference evidence="1 2" key="1">
    <citation type="submission" date="2018-05" db="EMBL/GenBank/DDBJ databases">
        <title>Animal gut microbial communities from fecal samples from Wisconsin, USA.</title>
        <authorList>
            <person name="Neumann A."/>
        </authorList>
    </citation>
    <scope>NUCLEOTIDE SEQUENCE [LARGE SCALE GENOMIC DNA]</scope>
    <source>
        <strain evidence="1 2">UWS4</strain>
    </source>
</reference>
<proteinExistence type="predicted"/>
<name>A0ABX5LML7_9BACT</name>
<dbReference type="InterPro" id="IPR011050">
    <property type="entry name" value="Pectin_lyase_fold/virulence"/>
</dbReference>
<dbReference type="EMBL" id="QGHD01000004">
    <property type="protein sequence ID" value="PWL03652.1"/>
    <property type="molecule type" value="Genomic_DNA"/>
</dbReference>
<sequence>MVARRSRAHSCLISHFLYSFGEIFTSDFAFSLSLSLLFSASVFAQTFLNIADFGGVVNDGAPDDDALRKAFEEALQVHAAGVFLPAGNWHFEQSIFVPRGMTLKGSYTRPHVAEKEDLEGAGTTIECYVGKISDAENIEKNPWEFPSCVYLQGSSTLEGVNIVYPEQTDPLHPMPYAWTIFCNSAYDANQEPTEAARCAVINSTLVNSYAGIFMAWASNDHLIRGVNMAVFKKGIVLDGVTSLGVIENVNIHNQYSWAFYQVKASDAEKTAAFAKRDLENLTGIEIHRADWGWLSNIFVIYAKMGFVFSKSLSADSSQWEMGTRALPSLDLVNVGCDLCDVAIQADYVNSGIGVNFTNGNFLGRVLVGDDSYGSIRFTNSFFSFGIAAKDSLADQFQIGRHATLQMTNSEVLTFPAGVPLWRGSIFRNRGILQLNNTILAVTDTNWFDMGQFVHLKSEENGIATVQNIVGRGVDFRFKTTEKGRIRASGIEFDTANRQYNPPK</sequence>
<keyword evidence="2" id="KW-1185">Reference proteome</keyword>
<gene>
    <name evidence="1" type="ORF">B0H50_10476</name>
</gene>
<accession>A0ABX5LML7</accession>
<protein>
    <recommendedName>
        <fullName evidence="3">Pectate lyase superfamily protein domain-containing protein</fullName>
    </recommendedName>
</protein>
<dbReference type="Proteomes" id="UP000245523">
    <property type="component" value="Unassembled WGS sequence"/>
</dbReference>
<evidence type="ECO:0008006" key="3">
    <source>
        <dbReference type="Google" id="ProtNLM"/>
    </source>
</evidence>
<dbReference type="Gene3D" id="2.160.20.10">
    <property type="entry name" value="Single-stranded right-handed beta-helix, Pectin lyase-like"/>
    <property type="match status" value="1"/>
</dbReference>